<sequence>MAANDVITWTPEGEHAFVQVKQLLVSSGVLALPDYKKPFIQMCDARSGFMTSVLTQPFGGKFRPIAYYSSKLDPIARAMPQCLQAVQAAALAIQSSAMIVLFHPLTLKVSHAVDALLTQSKIFFMSPARHLNCMTILLSQPHLTIERCTILNPATLLPNETEGTKHDCVGETTEKVLPRVDLTDVVLQNPDIVMFVDGSCKKNPDGTNSSGYAVVTIDKVLKSRTPAPHFSAQAAELIALTEACRSREENNCLY</sequence>
<accession>A0ACB7FJP1</accession>
<protein>
    <submittedName>
        <fullName evidence="1">Uncharacterized protein</fullName>
    </submittedName>
</protein>
<reference evidence="1" key="1">
    <citation type="submission" date="2020-04" db="EMBL/GenBank/DDBJ databases">
        <title>A chromosome-scale assembly and high-density genetic map of the yellow drum (Nibea albiflora) genome.</title>
        <authorList>
            <person name="Xu D."/>
            <person name="Zhang W."/>
            <person name="Chen R."/>
            <person name="Tan P."/>
            <person name="Wang L."/>
            <person name="Song H."/>
            <person name="Tian L."/>
            <person name="Zhu Q."/>
            <person name="Wang B."/>
        </authorList>
    </citation>
    <scope>NUCLEOTIDE SEQUENCE</scope>
    <source>
        <strain evidence="1">ZJHYS-2018</strain>
    </source>
</reference>
<name>A0ACB7FJP1_NIBAL</name>
<evidence type="ECO:0000313" key="1">
    <source>
        <dbReference type="EMBL" id="KAG8014394.1"/>
    </source>
</evidence>
<keyword evidence="2" id="KW-1185">Reference proteome</keyword>
<evidence type="ECO:0000313" key="2">
    <source>
        <dbReference type="Proteomes" id="UP000805704"/>
    </source>
</evidence>
<proteinExistence type="predicted"/>
<gene>
    <name evidence="1" type="ORF">GBF38_017548</name>
</gene>
<organism evidence="1 2">
    <name type="scientific">Nibea albiflora</name>
    <name type="common">Yellow drum</name>
    <name type="synonym">Corvina albiflora</name>
    <dbReference type="NCBI Taxonomy" id="240163"/>
    <lineage>
        <taxon>Eukaryota</taxon>
        <taxon>Metazoa</taxon>
        <taxon>Chordata</taxon>
        <taxon>Craniata</taxon>
        <taxon>Vertebrata</taxon>
        <taxon>Euteleostomi</taxon>
        <taxon>Actinopterygii</taxon>
        <taxon>Neopterygii</taxon>
        <taxon>Teleostei</taxon>
        <taxon>Neoteleostei</taxon>
        <taxon>Acanthomorphata</taxon>
        <taxon>Eupercaria</taxon>
        <taxon>Sciaenidae</taxon>
        <taxon>Nibea</taxon>
    </lineage>
</organism>
<comment type="caution">
    <text evidence="1">The sequence shown here is derived from an EMBL/GenBank/DDBJ whole genome shotgun (WGS) entry which is preliminary data.</text>
</comment>
<dbReference type="Proteomes" id="UP000805704">
    <property type="component" value="Chromosome 10"/>
</dbReference>
<dbReference type="EMBL" id="CM024798">
    <property type="protein sequence ID" value="KAG8014394.1"/>
    <property type="molecule type" value="Genomic_DNA"/>
</dbReference>